<dbReference type="Proteomes" id="UP001200145">
    <property type="component" value="Unassembled WGS sequence"/>
</dbReference>
<dbReference type="RefSeq" id="WP_234866806.1">
    <property type="nucleotide sequence ID" value="NZ_JAKEVY010000003.1"/>
</dbReference>
<comment type="caution">
    <text evidence="2">The sequence shown here is derived from an EMBL/GenBank/DDBJ whole genome shotgun (WGS) entry which is preliminary data.</text>
</comment>
<dbReference type="EMBL" id="JAKEVY010000003">
    <property type="protein sequence ID" value="MCF1715858.1"/>
    <property type="molecule type" value="Genomic_DNA"/>
</dbReference>
<dbReference type="Pfam" id="PF01261">
    <property type="entry name" value="AP_endonuc_2"/>
    <property type="match status" value="1"/>
</dbReference>
<dbReference type="InterPro" id="IPR013022">
    <property type="entry name" value="Xyl_isomerase-like_TIM-brl"/>
</dbReference>
<accession>A0ABS9BJI0</accession>
<reference evidence="2 3" key="1">
    <citation type="submission" date="2022-01" db="EMBL/GenBank/DDBJ databases">
        <title>Flavihumibacter sp. nov., isolated from sediment of a river.</title>
        <authorList>
            <person name="Liu H."/>
        </authorList>
    </citation>
    <scope>NUCLEOTIDE SEQUENCE [LARGE SCALE GENOMIC DNA]</scope>
    <source>
        <strain evidence="2 3">RY-1</strain>
    </source>
</reference>
<keyword evidence="3" id="KW-1185">Reference proteome</keyword>
<dbReference type="SUPFAM" id="SSF51658">
    <property type="entry name" value="Xylose isomerase-like"/>
    <property type="match status" value="1"/>
</dbReference>
<evidence type="ECO:0000313" key="2">
    <source>
        <dbReference type="EMBL" id="MCF1715858.1"/>
    </source>
</evidence>
<dbReference type="InterPro" id="IPR050312">
    <property type="entry name" value="IolE/XylAMocC-like"/>
</dbReference>
<organism evidence="2 3">
    <name type="scientific">Flavihumibacter fluminis</name>
    <dbReference type="NCBI Taxonomy" id="2909236"/>
    <lineage>
        <taxon>Bacteria</taxon>
        <taxon>Pseudomonadati</taxon>
        <taxon>Bacteroidota</taxon>
        <taxon>Chitinophagia</taxon>
        <taxon>Chitinophagales</taxon>
        <taxon>Chitinophagaceae</taxon>
        <taxon>Flavihumibacter</taxon>
    </lineage>
</organism>
<protein>
    <submittedName>
        <fullName evidence="2">Sugar phosphate isomerase/epimerase</fullName>
    </submittedName>
</protein>
<dbReference type="PANTHER" id="PTHR12110">
    <property type="entry name" value="HYDROXYPYRUVATE ISOMERASE"/>
    <property type="match status" value="1"/>
</dbReference>
<dbReference type="GO" id="GO:0016853">
    <property type="term" value="F:isomerase activity"/>
    <property type="evidence" value="ECO:0007669"/>
    <property type="project" value="UniProtKB-KW"/>
</dbReference>
<dbReference type="InterPro" id="IPR036237">
    <property type="entry name" value="Xyl_isomerase-like_sf"/>
</dbReference>
<proteinExistence type="predicted"/>
<dbReference type="Gene3D" id="3.20.20.150">
    <property type="entry name" value="Divalent-metal-dependent TIM barrel enzymes"/>
    <property type="match status" value="1"/>
</dbReference>
<gene>
    <name evidence="2" type="ORF">L0U88_14560</name>
</gene>
<evidence type="ECO:0000259" key="1">
    <source>
        <dbReference type="Pfam" id="PF01261"/>
    </source>
</evidence>
<sequence length="307" mass="34805">MQAKSTRSRREFLQTSSVLLGGLLYLPAFAKTGYAPKLSFSTLGCPDWNFDKITQFAAEHGYKGLEIRGIQRELDLVKSPVFNSASARSLTMARMKEKGLRFVGLGSSSTLHFKEAVKRKEQLEDGKRFIDLAEQLKCPYVRVFPNNFPKEQSREETMDLIKAGLLELSAHAKGSGVEVLMETHGDLVYLADLEKIMKEVNNPKIGLIWDISNMWTVTGEAPAKVYPALKKYIRHVHVKDAIKDEGKLRYTFLGKGQVPIFEGIDLLARDNYKGFYSFEWEKLWHPEIAEPELALADFPQAMKTHFA</sequence>
<evidence type="ECO:0000313" key="3">
    <source>
        <dbReference type="Proteomes" id="UP001200145"/>
    </source>
</evidence>
<dbReference type="PROSITE" id="PS51318">
    <property type="entry name" value="TAT"/>
    <property type="match status" value="1"/>
</dbReference>
<dbReference type="InterPro" id="IPR006311">
    <property type="entry name" value="TAT_signal"/>
</dbReference>
<keyword evidence="2" id="KW-0413">Isomerase</keyword>
<feature type="domain" description="Xylose isomerase-like TIM barrel" evidence="1">
    <location>
        <begin position="55"/>
        <end position="284"/>
    </location>
</feature>
<dbReference type="PANTHER" id="PTHR12110:SF53">
    <property type="entry name" value="BLR5974 PROTEIN"/>
    <property type="match status" value="1"/>
</dbReference>
<name>A0ABS9BJI0_9BACT</name>